<evidence type="ECO:0000256" key="5">
    <source>
        <dbReference type="ARBA" id="ARBA00023242"/>
    </source>
</evidence>
<dbReference type="PROSITE" id="PS00028">
    <property type="entry name" value="ZINC_FINGER_C2H2_1"/>
    <property type="match status" value="2"/>
</dbReference>
<dbReference type="AlphaFoldDB" id="A0A3Q3GRQ6"/>
<dbReference type="GO" id="GO:0000981">
    <property type="term" value="F:DNA-binding transcription factor activity, RNA polymerase II-specific"/>
    <property type="evidence" value="ECO:0007669"/>
    <property type="project" value="TreeGrafter"/>
</dbReference>
<evidence type="ECO:0000256" key="6">
    <source>
        <dbReference type="PROSITE-ProRule" id="PRU00042"/>
    </source>
</evidence>
<dbReference type="InterPro" id="IPR013087">
    <property type="entry name" value="Znf_C2H2_type"/>
</dbReference>
<evidence type="ECO:0000256" key="2">
    <source>
        <dbReference type="ARBA" id="ARBA00022723"/>
    </source>
</evidence>
<dbReference type="PROSITE" id="PS50157">
    <property type="entry name" value="ZINC_FINGER_C2H2_2"/>
    <property type="match status" value="1"/>
</dbReference>
<evidence type="ECO:0000256" key="1">
    <source>
        <dbReference type="ARBA" id="ARBA00004123"/>
    </source>
</evidence>
<feature type="compositionally biased region" description="Polar residues" evidence="7">
    <location>
        <begin position="39"/>
        <end position="57"/>
    </location>
</feature>
<dbReference type="InterPro" id="IPR051643">
    <property type="entry name" value="Transcr_Reg_ZincFinger"/>
</dbReference>
<keyword evidence="3 6" id="KW-0863">Zinc-finger</keyword>
<proteinExistence type="predicted"/>
<keyword evidence="10" id="KW-1185">Reference proteome</keyword>
<feature type="region of interest" description="Disordered" evidence="7">
    <location>
        <begin position="1"/>
        <end position="94"/>
    </location>
</feature>
<reference evidence="9" key="2">
    <citation type="submission" date="2025-09" db="UniProtKB">
        <authorList>
            <consortium name="Ensembl"/>
        </authorList>
    </citation>
    <scope>IDENTIFICATION</scope>
</reference>
<name>A0A3Q3GRQ6_9LABR</name>
<evidence type="ECO:0000256" key="7">
    <source>
        <dbReference type="SAM" id="MobiDB-lite"/>
    </source>
</evidence>
<dbReference type="SUPFAM" id="SSF57667">
    <property type="entry name" value="beta-beta-alpha zinc fingers"/>
    <property type="match status" value="1"/>
</dbReference>
<comment type="subcellular location">
    <subcellularLocation>
        <location evidence="1">Nucleus</location>
    </subcellularLocation>
</comment>
<evidence type="ECO:0000259" key="8">
    <source>
        <dbReference type="PROSITE" id="PS50157"/>
    </source>
</evidence>
<feature type="domain" description="C2H2-type" evidence="8">
    <location>
        <begin position="210"/>
        <end position="232"/>
    </location>
</feature>
<dbReference type="Ensembl" id="ENSLBET00000038497.1">
    <property type="protein sequence ID" value="ENSLBEP00000036962.1"/>
    <property type="gene ID" value="ENSLBEG00000027615.1"/>
</dbReference>
<dbReference type="GO" id="GO:0000978">
    <property type="term" value="F:RNA polymerase II cis-regulatory region sequence-specific DNA binding"/>
    <property type="evidence" value="ECO:0007669"/>
    <property type="project" value="TreeGrafter"/>
</dbReference>
<accession>A0A3Q3GRQ6</accession>
<dbReference type="SMART" id="SM00355">
    <property type="entry name" value="ZnF_C2H2"/>
    <property type="match status" value="3"/>
</dbReference>
<keyword evidence="5" id="KW-0539">Nucleus</keyword>
<dbReference type="GO" id="GO:0008270">
    <property type="term" value="F:zinc ion binding"/>
    <property type="evidence" value="ECO:0007669"/>
    <property type="project" value="UniProtKB-KW"/>
</dbReference>
<feature type="compositionally biased region" description="Basic and acidic residues" evidence="7">
    <location>
        <begin position="27"/>
        <end position="37"/>
    </location>
</feature>
<dbReference type="PANTHER" id="PTHR24396:SF25">
    <property type="entry name" value="ZINC FINGER PROTEIN 644"/>
    <property type="match status" value="1"/>
</dbReference>
<dbReference type="InterPro" id="IPR036236">
    <property type="entry name" value="Znf_C2H2_sf"/>
</dbReference>
<evidence type="ECO:0000313" key="9">
    <source>
        <dbReference type="Ensembl" id="ENSLBEP00000036962.1"/>
    </source>
</evidence>
<dbReference type="PANTHER" id="PTHR24396">
    <property type="entry name" value="ZINC FINGER PROTEIN"/>
    <property type="match status" value="1"/>
</dbReference>
<evidence type="ECO:0000313" key="10">
    <source>
        <dbReference type="Proteomes" id="UP000261660"/>
    </source>
</evidence>
<dbReference type="Proteomes" id="UP000261660">
    <property type="component" value="Unplaced"/>
</dbReference>
<dbReference type="Pfam" id="PF23015">
    <property type="entry name" value="zf-WIZ"/>
    <property type="match status" value="1"/>
</dbReference>
<keyword evidence="2" id="KW-0479">Metal-binding</keyword>
<organism evidence="9 10">
    <name type="scientific">Labrus bergylta</name>
    <name type="common">ballan wrasse</name>
    <dbReference type="NCBI Taxonomy" id="56723"/>
    <lineage>
        <taxon>Eukaryota</taxon>
        <taxon>Metazoa</taxon>
        <taxon>Chordata</taxon>
        <taxon>Craniata</taxon>
        <taxon>Vertebrata</taxon>
        <taxon>Euteleostomi</taxon>
        <taxon>Actinopterygii</taxon>
        <taxon>Neopterygii</taxon>
        <taxon>Teleostei</taxon>
        <taxon>Neoteleostei</taxon>
        <taxon>Acanthomorphata</taxon>
        <taxon>Eupercaria</taxon>
        <taxon>Labriformes</taxon>
        <taxon>Labridae</taxon>
        <taxon>Labrus</taxon>
    </lineage>
</organism>
<keyword evidence="4" id="KW-0862">Zinc</keyword>
<sequence length="467" mass="53402">MSTPLHKSIDNKNGYKLQRLSQRHKKNAADLKMDKGCEGSSNFSDDTSGATGSLLESNENERNPYARRYFKKRQRFSAQDQSPHVLKDEDGGDEDCSDIEQLIIKEEYIETTECDGPPGPPFTSTSQGCDVFPSPGVEQKPCPYCPAMFDSGVGLSNHVRGHLHRVGLSYNARHIVPPEQVTMQDHRQRLRRRIPRTVRKAVKPESEGEHKCPLCWSQFDSKTGLTNHVRGHLKRIGVTSTSKSPLSILHELLQDNKEHRNILQVLNGSQDPSRSFASQKFTRSKSLGFMQRGVPVKIQYEINSPHPFLPKQKIDFKEEKMLEVEAQSGTKASQSTLVQLLQMTQRNERINQEVDKTRKLRDLSEDYRVEPKLPQSYDYKQKKPRPRTGLKKMIFPSLNAEIYTLTCRFCDLVFQGPLSIQEDWIRHLQRHLLHTSVPHSGSGMVEVLDLHHKIQTSTTVMIMQKLQ</sequence>
<evidence type="ECO:0000256" key="3">
    <source>
        <dbReference type="ARBA" id="ARBA00022771"/>
    </source>
</evidence>
<reference evidence="9" key="1">
    <citation type="submission" date="2025-08" db="UniProtKB">
        <authorList>
            <consortium name="Ensembl"/>
        </authorList>
    </citation>
    <scope>IDENTIFICATION</scope>
</reference>
<protein>
    <submittedName>
        <fullName evidence="9">Zinc finger protein 644-like</fullName>
    </submittedName>
</protein>
<dbReference type="GeneTree" id="ENSGT00940000158258"/>
<dbReference type="InterPro" id="IPR055125">
    <property type="entry name" value="Wiz_C_Znf"/>
</dbReference>
<dbReference type="Gene3D" id="3.30.160.60">
    <property type="entry name" value="Classic Zinc Finger"/>
    <property type="match status" value="1"/>
</dbReference>
<dbReference type="GO" id="GO:0005634">
    <property type="term" value="C:nucleus"/>
    <property type="evidence" value="ECO:0007669"/>
    <property type="project" value="UniProtKB-SubCell"/>
</dbReference>
<evidence type="ECO:0000256" key="4">
    <source>
        <dbReference type="ARBA" id="ARBA00022833"/>
    </source>
</evidence>